<keyword evidence="11" id="KW-1185">Reference proteome</keyword>
<feature type="domain" description="HTH marR-type" evidence="9">
    <location>
        <begin position="13"/>
        <end position="143"/>
    </location>
</feature>
<evidence type="ECO:0000256" key="1">
    <source>
        <dbReference type="ARBA" id="ARBA00004496"/>
    </source>
</evidence>
<dbReference type="GO" id="GO:0005737">
    <property type="term" value="C:cytoplasm"/>
    <property type="evidence" value="ECO:0007669"/>
    <property type="project" value="UniProtKB-SubCell"/>
</dbReference>
<dbReference type="FunFam" id="1.10.10.10:FF:000163">
    <property type="entry name" value="MarR family transcriptional regulator"/>
    <property type="match status" value="1"/>
</dbReference>
<comment type="similarity">
    <text evidence="6">Belongs to the SarZ family.</text>
</comment>
<evidence type="ECO:0000259" key="9">
    <source>
        <dbReference type="PROSITE" id="PS50995"/>
    </source>
</evidence>
<dbReference type="InterPro" id="IPR036388">
    <property type="entry name" value="WH-like_DNA-bd_sf"/>
</dbReference>
<gene>
    <name evidence="10" type="ORF">SAMN06265827_11987</name>
</gene>
<dbReference type="Gene3D" id="1.10.10.10">
    <property type="entry name" value="Winged helix-like DNA-binding domain superfamily/Winged helix DNA-binding domain"/>
    <property type="match status" value="1"/>
</dbReference>
<organism evidence="10 11">
    <name type="scientific">Orenia metallireducens</name>
    <dbReference type="NCBI Taxonomy" id="1413210"/>
    <lineage>
        <taxon>Bacteria</taxon>
        <taxon>Bacillati</taxon>
        <taxon>Bacillota</taxon>
        <taxon>Clostridia</taxon>
        <taxon>Halanaerobiales</taxon>
        <taxon>Halobacteroidaceae</taxon>
        <taxon>Orenia</taxon>
    </lineage>
</organism>
<evidence type="ECO:0000256" key="4">
    <source>
        <dbReference type="ARBA" id="ARBA00023125"/>
    </source>
</evidence>
<dbReference type="Proteomes" id="UP000219573">
    <property type="component" value="Unassembled WGS sequence"/>
</dbReference>
<dbReference type="STRING" id="1413210.U472_05205"/>
<name>A0A285HIG3_9FIRM</name>
<dbReference type="PANTHER" id="PTHR42756">
    <property type="entry name" value="TRANSCRIPTIONAL REGULATOR, MARR"/>
    <property type="match status" value="1"/>
</dbReference>
<keyword evidence="3" id="KW-0805">Transcription regulation</keyword>
<evidence type="ECO:0000256" key="7">
    <source>
        <dbReference type="ARBA" id="ARBA00047188"/>
    </source>
</evidence>
<dbReference type="PRINTS" id="PR00598">
    <property type="entry name" value="HTHMARR"/>
</dbReference>
<evidence type="ECO:0000256" key="5">
    <source>
        <dbReference type="ARBA" id="ARBA00023163"/>
    </source>
</evidence>
<dbReference type="AlphaFoldDB" id="A0A285HIG3"/>
<dbReference type="EMBL" id="OBDZ01000019">
    <property type="protein sequence ID" value="SNY35457.1"/>
    <property type="molecule type" value="Genomic_DNA"/>
</dbReference>
<protein>
    <recommendedName>
        <fullName evidence="7">HTH-type transcriptional regulator SarZ</fullName>
    </recommendedName>
    <alternativeName>
        <fullName evidence="8">Staphylococcal accessory regulator Z</fullName>
    </alternativeName>
</protein>
<dbReference type="InterPro" id="IPR000835">
    <property type="entry name" value="HTH_MarR-typ"/>
</dbReference>
<dbReference type="Pfam" id="PF22381">
    <property type="entry name" value="Staph_reg_Sar_Rot"/>
    <property type="match status" value="1"/>
</dbReference>
<dbReference type="SUPFAM" id="SSF46785">
    <property type="entry name" value="Winged helix' DNA-binding domain"/>
    <property type="match status" value="1"/>
</dbReference>
<evidence type="ECO:0000256" key="2">
    <source>
        <dbReference type="ARBA" id="ARBA00022490"/>
    </source>
</evidence>
<comment type="subcellular location">
    <subcellularLocation>
        <location evidence="1">Cytoplasm</location>
    </subcellularLocation>
</comment>
<evidence type="ECO:0000313" key="11">
    <source>
        <dbReference type="Proteomes" id="UP000219573"/>
    </source>
</evidence>
<accession>A0A285HIG3</accession>
<keyword evidence="5" id="KW-0804">Transcription</keyword>
<dbReference type="SMART" id="SM00347">
    <property type="entry name" value="HTH_MARR"/>
    <property type="match status" value="1"/>
</dbReference>
<dbReference type="GO" id="GO:0003677">
    <property type="term" value="F:DNA binding"/>
    <property type="evidence" value="ECO:0007669"/>
    <property type="project" value="UniProtKB-KW"/>
</dbReference>
<proteinExistence type="inferred from homology"/>
<evidence type="ECO:0000256" key="3">
    <source>
        <dbReference type="ARBA" id="ARBA00023015"/>
    </source>
</evidence>
<dbReference type="InterPro" id="IPR055166">
    <property type="entry name" value="Transc_reg_Sar_Rot_HTH"/>
</dbReference>
<dbReference type="InterPro" id="IPR036390">
    <property type="entry name" value="WH_DNA-bd_sf"/>
</dbReference>
<sequence>MININKYDLLKLDNQLCFPIYVASKEIIKIYKPYLKELNLTYTQYIVMMVLWEEDNISVKDIGEKLYLDSGTLTPVLKKLEKLNLIERRRSEEDERVLIISLTEKGKGLKEKASEIPTKAFCKTGLKEEDALLLKDKLSELVKNLINN</sequence>
<evidence type="ECO:0000256" key="8">
    <source>
        <dbReference type="ARBA" id="ARBA00047207"/>
    </source>
</evidence>
<dbReference type="PROSITE" id="PS50995">
    <property type="entry name" value="HTH_MARR_2"/>
    <property type="match status" value="1"/>
</dbReference>
<keyword evidence="4" id="KW-0238">DNA-binding</keyword>
<reference evidence="11" key="1">
    <citation type="submission" date="2017-09" db="EMBL/GenBank/DDBJ databases">
        <authorList>
            <person name="Varghese N."/>
            <person name="Submissions S."/>
        </authorList>
    </citation>
    <scope>NUCLEOTIDE SEQUENCE [LARGE SCALE GENOMIC DNA]</scope>
    <source>
        <strain evidence="11">MSL47</strain>
    </source>
</reference>
<keyword evidence="2" id="KW-0963">Cytoplasm</keyword>
<dbReference type="GO" id="GO:0003700">
    <property type="term" value="F:DNA-binding transcription factor activity"/>
    <property type="evidence" value="ECO:0007669"/>
    <property type="project" value="InterPro"/>
</dbReference>
<evidence type="ECO:0000256" key="6">
    <source>
        <dbReference type="ARBA" id="ARBA00046337"/>
    </source>
</evidence>
<dbReference type="PANTHER" id="PTHR42756:SF1">
    <property type="entry name" value="TRANSCRIPTIONAL REPRESSOR OF EMRAB OPERON"/>
    <property type="match status" value="1"/>
</dbReference>
<evidence type="ECO:0000313" key="10">
    <source>
        <dbReference type="EMBL" id="SNY35457.1"/>
    </source>
</evidence>